<dbReference type="STRING" id="298386.PBPRA1618"/>
<protein>
    <submittedName>
        <fullName evidence="2">Uncharacterized protein</fullName>
    </submittedName>
</protein>
<name>Q6LRP7_PHOPR</name>
<keyword evidence="1" id="KW-0812">Transmembrane</keyword>
<evidence type="ECO:0000313" key="2">
    <source>
        <dbReference type="EMBL" id="CAG20029.1"/>
    </source>
</evidence>
<dbReference type="KEGG" id="ppr:PBPRA1618"/>
<dbReference type="EMBL" id="CR378668">
    <property type="protein sequence ID" value="CAG20029.1"/>
    <property type="molecule type" value="Genomic_DNA"/>
</dbReference>
<accession>Q6LRP7</accession>
<evidence type="ECO:0000256" key="1">
    <source>
        <dbReference type="SAM" id="Phobius"/>
    </source>
</evidence>
<dbReference type="Proteomes" id="UP000000593">
    <property type="component" value="Chromosome 1"/>
</dbReference>
<keyword evidence="1" id="KW-0472">Membrane</keyword>
<gene>
    <name evidence="2" type="ordered locus">PBPRA1618</name>
</gene>
<reference evidence="3" key="1">
    <citation type="journal article" date="2005" name="Science">
        <title>Life at depth: Photobacterium profundum genome sequence and expression analysis.</title>
        <authorList>
            <person name="Vezzi A."/>
            <person name="Campanaro S."/>
            <person name="D'Angelo M."/>
            <person name="Simonato F."/>
            <person name="Vitulo N."/>
            <person name="Lauro F.M."/>
            <person name="Cestaro A."/>
            <person name="Malacrida G."/>
            <person name="Simionati B."/>
            <person name="Cannata N."/>
            <person name="Romualdi C."/>
            <person name="Bartlett D.H."/>
            <person name="Valle G."/>
        </authorList>
    </citation>
    <scope>NUCLEOTIDE SEQUENCE [LARGE SCALE GENOMIC DNA]</scope>
    <source>
        <strain evidence="3">ATCC BAA-1253 / SS9</strain>
    </source>
</reference>
<feature type="transmembrane region" description="Helical" evidence="1">
    <location>
        <begin position="20"/>
        <end position="40"/>
    </location>
</feature>
<dbReference type="HOGENOM" id="CLU_2570833_0_0_6"/>
<keyword evidence="1" id="KW-1133">Transmembrane helix</keyword>
<dbReference type="AlphaFoldDB" id="Q6LRP7"/>
<proteinExistence type="predicted"/>
<evidence type="ECO:0000313" key="3">
    <source>
        <dbReference type="Proteomes" id="UP000000593"/>
    </source>
</evidence>
<sequence length="81" mass="9795">MVWFTYLMVEVCNECMQYYALVPVFLLWLAQYLSHQLVAVMDKTLFKRGRYEFFILLECRECSHKECVMDCVAHGLWRFVV</sequence>
<keyword evidence="3" id="KW-1185">Reference proteome</keyword>
<organism evidence="2 3">
    <name type="scientific">Photobacterium profundum (strain SS9)</name>
    <dbReference type="NCBI Taxonomy" id="298386"/>
    <lineage>
        <taxon>Bacteria</taxon>
        <taxon>Pseudomonadati</taxon>
        <taxon>Pseudomonadota</taxon>
        <taxon>Gammaproteobacteria</taxon>
        <taxon>Vibrionales</taxon>
        <taxon>Vibrionaceae</taxon>
        <taxon>Photobacterium</taxon>
    </lineage>
</organism>